<gene>
    <name evidence="2" type="ORF">GA0070564_10571</name>
</gene>
<proteinExistence type="predicted"/>
<name>A0A1C4Z4X9_9ACTN</name>
<dbReference type="Pfam" id="PF00733">
    <property type="entry name" value="Asn_synthase"/>
    <property type="match status" value="1"/>
</dbReference>
<protein>
    <submittedName>
        <fullName evidence="2">Asparagine synthase (Glutamine-hydrolysing)</fullName>
    </submittedName>
</protein>
<dbReference type="GO" id="GO:0006529">
    <property type="term" value="P:asparagine biosynthetic process"/>
    <property type="evidence" value="ECO:0007669"/>
    <property type="project" value="InterPro"/>
</dbReference>
<dbReference type="AlphaFoldDB" id="A0A1C4Z4X9"/>
<dbReference type="STRING" id="262898.GA0070564_10571"/>
<dbReference type="InterPro" id="IPR014729">
    <property type="entry name" value="Rossmann-like_a/b/a_fold"/>
</dbReference>
<evidence type="ECO:0000313" key="3">
    <source>
        <dbReference type="Proteomes" id="UP000199504"/>
    </source>
</evidence>
<dbReference type="Proteomes" id="UP000199504">
    <property type="component" value="Unassembled WGS sequence"/>
</dbReference>
<sequence>MSSVATFDIAAGVVLGVDPPSTAPASPAADSPLAALESAVLPALLRPPCLVSFSGGLDSSLVLAVAVRVARRHGLPDPVPFTWRYPDVPRTDESSWQERIVDVLGVREHWQIQHVYDELDLVGEVARRFLHRYGLRHPVNLHVHLPIIELARGGALLTGAGGDQVLAGWRRPAPRTAWAYLRRAAGAVRRLGRRPAPLLPPMPWLRPEVAVAVAEAYRAEVRAEPHRLDRRVAWHLRRRDLRTGIDAFALVSDDHDVLPVHPLLDPGFVAALTGWAGRRWRPARVDLLAGIAAGQLPEVIVAARRKANFLGAFLRTPTREFVRSWDGAGVDETLVDPAGLRTVWSHWPIPAGTMALVQQLWLVRHPPVQSPTTEVSR</sequence>
<dbReference type="SUPFAM" id="SSF52402">
    <property type="entry name" value="Adenine nucleotide alpha hydrolases-like"/>
    <property type="match status" value="1"/>
</dbReference>
<organism evidence="2 3">
    <name type="scientific">Micromonospora mirobrigensis</name>
    <dbReference type="NCBI Taxonomy" id="262898"/>
    <lineage>
        <taxon>Bacteria</taxon>
        <taxon>Bacillati</taxon>
        <taxon>Actinomycetota</taxon>
        <taxon>Actinomycetes</taxon>
        <taxon>Micromonosporales</taxon>
        <taxon>Micromonosporaceae</taxon>
        <taxon>Micromonospora</taxon>
    </lineage>
</organism>
<keyword evidence="3" id="KW-1185">Reference proteome</keyword>
<dbReference type="EMBL" id="FMCX01000005">
    <property type="protein sequence ID" value="SCF27954.1"/>
    <property type="molecule type" value="Genomic_DNA"/>
</dbReference>
<dbReference type="InterPro" id="IPR001962">
    <property type="entry name" value="Asn_synthase"/>
</dbReference>
<dbReference type="Gene3D" id="3.40.50.620">
    <property type="entry name" value="HUPs"/>
    <property type="match status" value="1"/>
</dbReference>
<feature type="domain" description="Asparagine synthetase" evidence="1">
    <location>
        <begin position="47"/>
        <end position="346"/>
    </location>
</feature>
<evidence type="ECO:0000259" key="1">
    <source>
        <dbReference type="Pfam" id="PF00733"/>
    </source>
</evidence>
<accession>A0A1C4Z4X9</accession>
<evidence type="ECO:0000313" key="2">
    <source>
        <dbReference type="EMBL" id="SCF27954.1"/>
    </source>
</evidence>
<dbReference type="GO" id="GO:0004066">
    <property type="term" value="F:asparagine synthase (glutamine-hydrolyzing) activity"/>
    <property type="evidence" value="ECO:0007669"/>
    <property type="project" value="InterPro"/>
</dbReference>
<reference evidence="3" key="1">
    <citation type="submission" date="2016-06" db="EMBL/GenBank/DDBJ databases">
        <authorList>
            <person name="Varghese N."/>
            <person name="Submissions Spin"/>
        </authorList>
    </citation>
    <scope>NUCLEOTIDE SEQUENCE [LARGE SCALE GENOMIC DNA]</scope>
    <source>
        <strain evidence="3">DSM 44830</strain>
    </source>
</reference>
<dbReference type="RefSeq" id="WP_245670108.1">
    <property type="nucleotide sequence ID" value="NZ_FMCX01000005.1"/>
</dbReference>